<dbReference type="InterPro" id="IPR029787">
    <property type="entry name" value="Nucleotide_cyclase"/>
</dbReference>
<dbReference type="Gene3D" id="6.10.250.780">
    <property type="match status" value="1"/>
</dbReference>
<dbReference type="InterPro" id="IPR050401">
    <property type="entry name" value="Cyclic_nucleotide_synthase"/>
</dbReference>
<dbReference type="Gene3D" id="3.30.70.1230">
    <property type="entry name" value="Nucleotide cyclase"/>
    <property type="match status" value="1"/>
</dbReference>
<keyword evidence="9" id="KW-0456">Lyase</keyword>
<keyword evidence="14" id="KW-1185">Reference proteome</keyword>
<dbReference type="GO" id="GO:0004383">
    <property type="term" value="F:guanylate cyclase activity"/>
    <property type="evidence" value="ECO:0007669"/>
    <property type="project" value="UniProtKB-EC"/>
</dbReference>
<evidence type="ECO:0000256" key="7">
    <source>
        <dbReference type="ARBA" id="ARBA00023136"/>
    </source>
</evidence>
<evidence type="ECO:0000256" key="4">
    <source>
        <dbReference type="ARBA" id="ARBA00022729"/>
    </source>
</evidence>
<keyword evidence="8" id="KW-0325">Glycoprotein</keyword>
<proteinExistence type="predicted"/>
<keyword evidence="7" id="KW-0472">Membrane</keyword>
<comment type="subcellular location">
    <subcellularLocation>
        <location evidence="1">Membrane</location>
        <topology evidence="1">Single-pass type I membrane protein</topology>
    </subcellularLocation>
</comment>
<dbReference type="Proteomes" id="UP000186922">
    <property type="component" value="Unassembled WGS sequence"/>
</dbReference>
<protein>
    <recommendedName>
        <fullName evidence="2">guanylate cyclase</fullName>
        <ecNumber evidence="2">4.6.1.2</ecNumber>
    </recommendedName>
</protein>
<feature type="coiled-coil region" evidence="11">
    <location>
        <begin position="76"/>
        <end position="107"/>
    </location>
</feature>
<keyword evidence="6" id="KW-1133">Transmembrane helix</keyword>
<evidence type="ECO:0000313" key="13">
    <source>
        <dbReference type="EMBL" id="GAU91744.1"/>
    </source>
</evidence>
<evidence type="ECO:0000256" key="1">
    <source>
        <dbReference type="ARBA" id="ARBA00004479"/>
    </source>
</evidence>
<comment type="caution">
    <text evidence="13">The sequence shown here is derived from an EMBL/GenBank/DDBJ whole genome shotgun (WGS) entry which is preliminary data.</text>
</comment>
<dbReference type="OrthoDB" id="60033at2759"/>
<evidence type="ECO:0000256" key="9">
    <source>
        <dbReference type="ARBA" id="ARBA00023239"/>
    </source>
</evidence>
<dbReference type="GO" id="GO:0005886">
    <property type="term" value="C:plasma membrane"/>
    <property type="evidence" value="ECO:0007669"/>
    <property type="project" value="TreeGrafter"/>
</dbReference>
<keyword evidence="11" id="KW-0175">Coiled coil</keyword>
<dbReference type="GO" id="GO:0004016">
    <property type="term" value="F:adenylate cyclase activity"/>
    <property type="evidence" value="ECO:0007669"/>
    <property type="project" value="TreeGrafter"/>
</dbReference>
<dbReference type="PANTHER" id="PTHR11920">
    <property type="entry name" value="GUANYLYL CYCLASE"/>
    <property type="match status" value="1"/>
</dbReference>
<feature type="domain" description="Guanylate cyclase" evidence="12">
    <location>
        <begin position="139"/>
        <end position="192"/>
    </location>
</feature>
<dbReference type="Pfam" id="PF00211">
    <property type="entry name" value="Guanylate_cyc"/>
    <property type="match status" value="1"/>
</dbReference>
<dbReference type="CDD" id="cd07302">
    <property type="entry name" value="CHD"/>
    <property type="match status" value="1"/>
</dbReference>
<dbReference type="GO" id="GO:0000166">
    <property type="term" value="F:nucleotide binding"/>
    <property type="evidence" value="ECO:0007669"/>
    <property type="project" value="UniProtKB-KW"/>
</dbReference>
<evidence type="ECO:0000256" key="6">
    <source>
        <dbReference type="ARBA" id="ARBA00022989"/>
    </source>
</evidence>
<dbReference type="AlphaFoldDB" id="A0A1D1UPV5"/>
<evidence type="ECO:0000256" key="10">
    <source>
        <dbReference type="ARBA" id="ARBA00023293"/>
    </source>
</evidence>
<keyword evidence="4" id="KW-0732">Signal</keyword>
<organism evidence="13 14">
    <name type="scientific">Ramazzottius varieornatus</name>
    <name type="common">Water bear</name>
    <name type="synonym">Tardigrade</name>
    <dbReference type="NCBI Taxonomy" id="947166"/>
    <lineage>
        <taxon>Eukaryota</taxon>
        <taxon>Metazoa</taxon>
        <taxon>Ecdysozoa</taxon>
        <taxon>Tardigrada</taxon>
        <taxon>Eutardigrada</taxon>
        <taxon>Parachela</taxon>
        <taxon>Hypsibioidea</taxon>
        <taxon>Ramazzottiidae</taxon>
        <taxon>Ramazzottius</taxon>
    </lineage>
</organism>
<sequence>MYSHSPQDIVQRVINQDVPPFRPRIAGVDTEDFPVDLGLLMSKCLVEDPAARISATTLSHTLTTIFKSYAGGGNILDNLIEKMNEHAENLEQLVEEKTQQVKDEKQRSDKLLYEILPRPVADSLKEGKPVPPESYESVSIYFSDIEGFTTLSCQSTPMEVVTFLNDLYTMFDSKIAKFDCYKVETIGDAYMVRARWIYSSNSSLKF</sequence>
<dbReference type="Pfam" id="PF07701">
    <property type="entry name" value="HNOBA"/>
    <property type="match status" value="1"/>
</dbReference>
<name>A0A1D1UPV5_RAMVA</name>
<evidence type="ECO:0000256" key="5">
    <source>
        <dbReference type="ARBA" id="ARBA00022741"/>
    </source>
</evidence>
<gene>
    <name evidence="13" type="primary">RvY_03943</name>
    <name evidence="13" type="synonym">RvY_03943.1</name>
    <name evidence="13" type="ORF">RvY_03943-1</name>
</gene>
<accession>A0A1D1UPV5</accession>
<evidence type="ECO:0000313" key="14">
    <source>
        <dbReference type="Proteomes" id="UP000186922"/>
    </source>
</evidence>
<dbReference type="GO" id="GO:0035556">
    <property type="term" value="P:intracellular signal transduction"/>
    <property type="evidence" value="ECO:0007669"/>
    <property type="project" value="InterPro"/>
</dbReference>
<evidence type="ECO:0000259" key="12">
    <source>
        <dbReference type="PROSITE" id="PS50125"/>
    </source>
</evidence>
<evidence type="ECO:0000256" key="8">
    <source>
        <dbReference type="ARBA" id="ARBA00023180"/>
    </source>
</evidence>
<dbReference type="PROSITE" id="PS50125">
    <property type="entry name" value="GUANYLATE_CYCLASE_2"/>
    <property type="match status" value="1"/>
</dbReference>
<dbReference type="EC" id="4.6.1.2" evidence="2"/>
<evidence type="ECO:0000256" key="3">
    <source>
        <dbReference type="ARBA" id="ARBA00022692"/>
    </source>
</evidence>
<dbReference type="SMART" id="SM00044">
    <property type="entry name" value="CYCc"/>
    <property type="match status" value="1"/>
</dbReference>
<dbReference type="EMBL" id="BDGG01000002">
    <property type="protein sequence ID" value="GAU91744.1"/>
    <property type="molecule type" value="Genomic_DNA"/>
</dbReference>
<dbReference type="InterPro" id="IPR011645">
    <property type="entry name" value="HNOB_dom_associated"/>
</dbReference>
<evidence type="ECO:0000256" key="2">
    <source>
        <dbReference type="ARBA" id="ARBA00012202"/>
    </source>
</evidence>
<dbReference type="InterPro" id="IPR001054">
    <property type="entry name" value="A/G_cyclase"/>
</dbReference>
<keyword evidence="5" id="KW-0547">Nucleotide-binding</keyword>
<dbReference type="PANTHER" id="PTHR11920:SF335">
    <property type="entry name" value="GUANYLATE CYCLASE"/>
    <property type="match status" value="1"/>
</dbReference>
<dbReference type="SUPFAM" id="SSF55073">
    <property type="entry name" value="Nucleotide cyclase"/>
    <property type="match status" value="1"/>
</dbReference>
<evidence type="ECO:0000256" key="11">
    <source>
        <dbReference type="SAM" id="Coils"/>
    </source>
</evidence>
<dbReference type="GO" id="GO:0007168">
    <property type="term" value="P:receptor guanylyl cyclase signaling pathway"/>
    <property type="evidence" value="ECO:0007669"/>
    <property type="project" value="TreeGrafter"/>
</dbReference>
<dbReference type="STRING" id="947166.A0A1D1UPV5"/>
<dbReference type="GO" id="GO:0001653">
    <property type="term" value="F:peptide receptor activity"/>
    <property type="evidence" value="ECO:0007669"/>
    <property type="project" value="TreeGrafter"/>
</dbReference>
<keyword evidence="3" id="KW-0812">Transmembrane</keyword>
<reference evidence="13 14" key="1">
    <citation type="journal article" date="2016" name="Nat. Commun.">
        <title>Extremotolerant tardigrade genome and improved radiotolerance of human cultured cells by tardigrade-unique protein.</title>
        <authorList>
            <person name="Hashimoto T."/>
            <person name="Horikawa D.D."/>
            <person name="Saito Y."/>
            <person name="Kuwahara H."/>
            <person name="Kozuka-Hata H."/>
            <person name="Shin-I T."/>
            <person name="Minakuchi Y."/>
            <person name="Ohishi K."/>
            <person name="Motoyama A."/>
            <person name="Aizu T."/>
            <person name="Enomoto A."/>
            <person name="Kondo K."/>
            <person name="Tanaka S."/>
            <person name="Hara Y."/>
            <person name="Koshikawa S."/>
            <person name="Sagara H."/>
            <person name="Miura T."/>
            <person name="Yokobori S."/>
            <person name="Miyagawa K."/>
            <person name="Suzuki Y."/>
            <person name="Kubo T."/>
            <person name="Oyama M."/>
            <person name="Kohara Y."/>
            <person name="Fujiyama A."/>
            <person name="Arakawa K."/>
            <person name="Katayama T."/>
            <person name="Toyoda A."/>
            <person name="Kunieda T."/>
        </authorList>
    </citation>
    <scope>NUCLEOTIDE SEQUENCE [LARGE SCALE GENOMIC DNA]</scope>
    <source>
        <strain evidence="13 14">YOKOZUNA-1</strain>
    </source>
</reference>
<keyword evidence="10" id="KW-0141">cGMP biosynthesis</keyword>